<geneLocation type="plasmid" evidence="2">
    <name>pl11827-2</name>
</geneLocation>
<reference evidence="1 2" key="1">
    <citation type="submission" date="2016-11" db="EMBL/GenBank/DDBJ databases">
        <title>Interaction between Lactobacillus species and yeast in water kefir.</title>
        <authorList>
            <person name="Behr J."/>
            <person name="Xu D."/>
            <person name="Vogel R.F."/>
        </authorList>
    </citation>
    <scope>NUCLEOTIDE SEQUENCE [LARGE SCALE GENOMIC DNA]</scope>
    <source>
        <strain evidence="1 2">TMW 1.1827</strain>
        <plasmid evidence="2">pl11827-2</plasmid>
    </source>
</reference>
<evidence type="ECO:0000313" key="2">
    <source>
        <dbReference type="Proteomes" id="UP000324497"/>
    </source>
</evidence>
<keyword evidence="2" id="KW-1185">Reference proteome</keyword>
<dbReference type="Proteomes" id="UP000324497">
    <property type="component" value="Plasmid pL11827-2"/>
</dbReference>
<dbReference type="AlphaFoldDB" id="A0A3Q8CQ75"/>
<organism evidence="1 2">
    <name type="scientific">Liquorilactobacillus nagelii</name>
    <dbReference type="NCBI Taxonomy" id="82688"/>
    <lineage>
        <taxon>Bacteria</taxon>
        <taxon>Bacillati</taxon>
        <taxon>Bacillota</taxon>
        <taxon>Bacilli</taxon>
        <taxon>Lactobacillales</taxon>
        <taxon>Lactobacillaceae</taxon>
        <taxon>Liquorilactobacillus</taxon>
    </lineage>
</organism>
<dbReference type="EMBL" id="CP018182">
    <property type="protein sequence ID" value="AUJ33372.1"/>
    <property type="molecule type" value="Genomic_DNA"/>
</dbReference>
<dbReference type="KEGG" id="lng:BSQ50_12120"/>
<dbReference type="RefSeq" id="WP_141056064.1">
    <property type="nucleotide sequence ID" value="NZ_CP018182.1"/>
</dbReference>
<keyword evidence="1" id="KW-0614">Plasmid</keyword>
<sequence length="102" mass="11566">MARYGKKDGFNVENIVKVKGDNATDVDNDNANTSANVQTNDNSSIIDKLKGETHEKERIFVYLDKDLAYKVKSYGKQIGKWRGGNSKIVSEALKLYFKKYNL</sequence>
<accession>A0A3Q8CQ75</accession>
<proteinExistence type="predicted"/>
<gene>
    <name evidence="1" type="ORF">BSQ50_12120</name>
</gene>
<evidence type="ECO:0000313" key="1">
    <source>
        <dbReference type="EMBL" id="AUJ33372.1"/>
    </source>
</evidence>
<name>A0A3Q8CQ75_9LACO</name>
<protein>
    <submittedName>
        <fullName evidence="1">Uncharacterized protein</fullName>
    </submittedName>
</protein>